<keyword evidence="3" id="KW-1185">Reference proteome</keyword>
<dbReference type="InterPro" id="IPR012337">
    <property type="entry name" value="RNaseH-like_sf"/>
</dbReference>
<gene>
    <name evidence="2" type="ORF">Dsin_002261</name>
</gene>
<accession>A0AAE0EL30</accession>
<dbReference type="EMBL" id="JANJYJ010000001">
    <property type="protein sequence ID" value="KAK3230380.1"/>
    <property type="molecule type" value="Genomic_DNA"/>
</dbReference>
<organism evidence="2 3">
    <name type="scientific">Dipteronia sinensis</name>
    <dbReference type="NCBI Taxonomy" id="43782"/>
    <lineage>
        <taxon>Eukaryota</taxon>
        <taxon>Viridiplantae</taxon>
        <taxon>Streptophyta</taxon>
        <taxon>Embryophyta</taxon>
        <taxon>Tracheophyta</taxon>
        <taxon>Spermatophyta</taxon>
        <taxon>Magnoliopsida</taxon>
        <taxon>eudicotyledons</taxon>
        <taxon>Gunneridae</taxon>
        <taxon>Pentapetalae</taxon>
        <taxon>rosids</taxon>
        <taxon>malvids</taxon>
        <taxon>Sapindales</taxon>
        <taxon>Sapindaceae</taxon>
        <taxon>Hippocastanoideae</taxon>
        <taxon>Acereae</taxon>
        <taxon>Dipteronia</taxon>
    </lineage>
</organism>
<dbReference type="PANTHER" id="PTHR34023:SF4">
    <property type="entry name" value="RNASE H TYPE-1 DOMAIN-CONTAINING PROTEIN"/>
    <property type="match status" value="1"/>
</dbReference>
<comment type="caution">
    <text evidence="2">The sequence shown here is derived from an EMBL/GenBank/DDBJ whole genome shotgun (WGS) entry which is preliminary data.</text>
</comment>
<name>A0AAE0EL30_9ROSI</name>
<evidence type="ECO:0000313" key="2">
    <source>
        <dbReference type="EMBL" id="KAK3230380.1"/>
    </source>
</evidence>
<sequence>MESDSLTAVQLLAKDTNPNHPMFGLIQSCKRIVAADWNCNVVHVFREGNKLVDGLARFGHNMEIGLLFFEEPPLETSDIFDADFRSLACFR</sequence>
<reference evidence="2" key="1">
    <citation type="journal article" date="2023" name="Plant J.">
        <title>Genome sequences and population genomics provide insights into the demographic history, inbreeding, and mutation load of two 'living fossil' tree species of Dipteronia.</title>
        <authorList>
            <person name="Feng Y."/>
            <person name="Comes H.P."/>
            <person name="Chen J."/>
            <person name="Zhu S."/>
            <person name="Lu R."/>
            <person name="Zhang X."/>
            <person name="Li P."/>
            <person name="Qiu J."/>
            <person name="Olsen K.M."/>
            <person name="Qiu Y."/>
        </authorList>
    </citation>
    <scope>NUCLEOTIDE SEQUENCE</scope>
    <source>
        <strain evidence="2">NBL</strain>
    </source>
</reference>
<dbReference type="GO" id="GO:0004523">
    <property type="term" value="F:RNA-DNA hybrid ribonuclease activity"/>
    <property type="evidence" value="ECO:0007669"/>
    <property type="project" value="InterPro"/>
</dbReference>
<protein>
    <recommendedName>
        <fullName evidence="1">RNase H type-1 domain-containing protein</fullName>
    </recommendedName>
</protein>
<dbReference type="CDD" id="cd06222">
    <property type="entry name" value="RNase_H_like"/>
    <property type="match status" value="1"/>
</dbReference>
<dbReference type="SUPFAM" id="SSF53098">
    <property type="entry name" value="Ribonuclease H-like"/>
    <property type="match status" value="1"/>
</dbReference>
<feature type="domain" description="RNase H type-1" evidence="1">
    <location>
        <begin position="1"/>
        <end position="58"/>
    </location>
</feature>
<dbReference type="Proteomes" id="UP001281410">
    <property type="component" value="Unassembled WGS sequence"/>
</dbReference>
<evidence type="ECO:0000259" key="1">
    <source>
        <dbReference type="Pfam" id="PF13456"/>
    </source>
</evidence>
<dbReference type="InterPro" id="IPR002156">
    <property type="entry name" value="RNaseH_domain"/>
</dbReference>
<dbReference type="GO" id="GO:0003676">
    <property type="term" value="F:nucleic acid binding"/>
    <property type="evidence" value="ECO:0007669"/>
    <property type="project" value="InterPro"/>
</dbReference>
<evidence type="ECO:0000313" key="3">
    <source>
        <dbReference type="Proteomes" id="UP001281410"/>
    </source>
</evidence>
<dbReference type="PANTHER" id="PTHR34023">
    <property type="entry name" value="RNASE H DOMAIN-CONTAINING PROTEIN"/>
    <property type="match status" value="1"/>
</dbReference>
<dbReference type="Pfam" id="PF13456">
    <property type="entry name" value="RVT_3"/>
    <property type="match status" value="1"/>
</dbReference>
<dbReference type="InterPro" id="IPR044730">
    <property type="entry name" value="RNase_H-like_dom_plant"/>
</dbReference>
<dbReference type="AlphaFoldDB" id="A0AAE0EL30"/>
<proteinExistence type="predicted"/>